<evidence type="ECO:0008006" key="4">
    <source>
        <dbReference type="Google" id="ProtNLM"/>
    </source>
</evidence>
<keyword evidence="3" id="KW-1185">Reference proteome</keyword>
<proteinExistence type="predicted"/>
<feature type="compositionally biased region" description="Polar residues" evidence="1">
    <location>
        <begin position="26"/>
        <end position="39"/>
    </location>
</feature>
<gene>
    <name evidence="2" type="ORF">J2X19_005176</name>
</gene>
<reference evidence="2 3" key="1">
    <citation type="submission" date="2023-07" db="EMBL/GenBank/DDBJ databases">
        <title>Sorghum-associated microbial communities from plants grown in Nebraska, USA.</title>
        <authorList>
            <person name="Schachtman D."/>
        </authorList>
    </citation>
    <scope>NUCLEOTIDE SEQUENCE [LARGE SCALE GENOMIC DNA]</scope>
    <source>
        <strain evidence="2 3">BE313</strain>
    </source>
</reference>
<accession>A0ABU2CGL9</accession>
<dbReference type="EMBL" id="JAVDXT010000011">
    <property type="protein sequence ID" value="MDR7380467.1"/>
    <property type="molecule type" value="Genomic_DNA"/>
</dbReference>
<comment type="caution">
    <text evidence="2">The sequence shown here is derived from an EMBL/GenBank/DDBJ whole genome shotgun (WGS) entry which is preliminary data.</text>
</comment>
<evidence type="ECO:0000313" key="2">
    <source>
        <dbReference type="EMBL" id="MDR7380467.1"/>
    </source>
</evidence>
<evidence type="ECO:0000256" key="1">
    <source>
        <dbReference type="SAM" id="MobiDB-lite"/>
    </source>
</evidence>
<feature type="compositionally biased region" description="Basic and acidic residues" evidence="1">
    <location>
        <begin position="1"/>
        <end position="20"/>
    </location>
</feature>
<evidence type="ECO:0000313" key="3">
    <source>
        <dbReference type="Proteomes" id="UP001180487"/>
    </source>
</evidence>
<organism evidence="2 3">
    <name type="scientific">Rhodoferax ferrireducens</name>
    <dbReference type="NCBI Taxonomy" id="192843"/>
    <lineage>
        <taxon>Bacteria</taxon>
        <taxon>Pseudomonadati</taxon>
        <taxon>Pseudomonadota</taxon>
        <taxon>Betaproteobacteria</taxon>
        <taxon>Burkholderiales</taxon>
        <taxon>Comamonadaceae</taxon>
        <taxon>Rhodoferax</taxon>
    </lineage>
</organism>
<dbReference type="Proteomes" id="UP001180487">
    <property type="component" value="Unassembled WGS sequence"/>
</dbReference>
<feature type="compositionally biased region" description="Low complexity" evidence="1">
    <location>
        <begin position="70"/>
        <end position="84"/>
    </location>
</feature>
<protein>
    <recommendedName>
        <fullName evidence="4">Replication protein</fullName>
    </recommendedName>
</protein>
<feature type="region of interest" description="Disordered" evidence="1">
    <location>
        <begin position="1"/>
        <end position="133"/>
    </location>
</feature>
<sequence>MSKPFNEAEYRKRLIDRGTDPDTATDIASKTAASHNLQLQKEREEVPAWNANPRRGSVAVGKLVSRSDLPAAPAGAPSTKAALANTASEAPPKSATLKRRVKPSAAPKEVATSIAKKAAGSKGKQKGTVPVPDTAFNNRQLSLFQSFLANDDAQRDILSNAIDLWDSIPRYSVSRRRQDELRQPGGYLPIRKATFQYRGISLTAVVRPARLELRNEQGKPTGETVEYYPSAREELIEHALRRLATEQPSGFFDESQPRSGLYFTLYRLRQELAAQGHSMTHRDLAEGLDILSLGGLDIETEGDHDALGVRKFGRSTFIANLAGVKREDLDLNPNARWYVEFHPFVTASIDKIAYRQFNYHRWMQCRGQLGRWLISQLVLKYTQAAQATSFTMKYSTIKRDSGLLDGYKLPRQAVAALDEAWEELKEREVLASYTKAEERGARAKLIDVSYTLLPTRTFSTEQRAANKRQLDAKAAIVPHQETLL</sequence>
<name>A0ABU2CGL9_9BURK</name>
<dbReference type="RefSeq" id="WP_310377308.1">
    <property type="nucleotide sequence ID" value="NZ_JAVDXT010000011.1"/>
</dbReference>